<dbReference type="EMBL" id="JACGWK010000016">
    <property type="protein sequence ID" value="KAL0311210.1"/>
    <property type="molecule type" value="Genomic_DNA"/>
</dbReference>
<dbReference type="AlphaFoldDB" id="A0AAW2KW96"/>
<sequence>MRICGARLEALDKGECRVEPQYGAWRRENRGFSHLARARDRVWRWFTRGMIEGGGFQRNLRDGERRELAIFDDGSRGTDGS</sequence>
<name>A0AAW2KW96_9LAMI</name>
<evidence type="ECO:0000313" key="1">
    <source>
        <dbReference type="EMBL" id="KAL0311210.1"/>
    </source>
</evidence>
<protein>
    <submittedName>
        <fullName evidence="1">Uncharacterized protein</fullName>
    </submittedName>
</protein>
<comment type="caution">
    <text evidence="1">The sequence shown here is derived from an EMBL/GenBank/DDBJ whole genome shotgun (WGS) entry which is preliminary data.</text>
</comment>
<reference evidence="1" key="2">
    <citation type="journal article" date="2024" name="Plant">
        <title>Genomic evolution and insights into agronomic trait innovations of Sesamum species.</title>
        <authorList>
            <person name="Miao H."/>
            <person name="Wang L."/>
            <person name="Qu L."/>
            <person name="Liu H."/>
            <person name="Sun Y."/>
            <person name="Le M."/>
            <person name="Wang Q."/>
            <person name="Wei S."/>
            <person name="Zheng Y."/>
            <person name="Lin W."/>
            <person name="Duan Y."/>
            <person name="Cao H."/>
            <person name="Xiong S."/>
            <person name="Wang X."/>
            <person name="Wei L."/>
            <person name="Li C."/>
            <person name="Ma Q."/>
            <person name="Ju M."/>
            <person name="Zhao R."/>
            <person name="Li G."/>
            <person name="Mu C."/>
            <person name="Tian Q."/>
            <person name="Mei H."/>
            <person name="Zhang T."/>
            <person name="Gao T."/>
            <person name="Zhang H."/>
        </authorList>
    </citation>
    <scope>NUCLEOTIDE SEQUENCE</scope>
    <source>
        <strain evidence="1">G01</strain>
    </source>
</reference>
<accession>A0AAW2KW96</accession>
<organism evidence="1">
    <name type="scientific">Sesamum angustifolium</name>
    <dbReference type="NCBI Taxonomy" id="2727405"/>
    <lineage>
        <taxon>Eukaryota</taxon>
        <taxon>Viridiplantae</taxon>
        <taxon>Streptophyta</taxon>
        <taxon>Embryophyta</taxon>
        <taxon>Tracheophyta</taxon>
        <taxon>Spermatophyta</taxon>
        <taxon>Magnoliopsida</taxon>
        <taxon>eudicotyledons</taxon>
        <taxon>Gunneridae</taxon>
        <taxon>Pentapetalae</taxon>
        <taxon>asterids</taxon>
        <taxon>lamiids</taxon>
        <taxon>Lamiales</taxon>
        <taxon>Pedaliaceae</taxon>
        <taxon>Sesamum</taxon>
    </lineage>
</organism>
<proteinExistence type="predicted"/>
<gene>
    <name evidence="1" type="ORF">Sangu_2415700</name>
</gene>
<reference evidence="1" key="1">
    <citation type="submission" date="2020-06" db="EMBL/GenBank/DDBJ databases">
        <authorList>
            <person name="Li T."/>
            <person name="Hu X."/>
            <person name="Zhang T."/>
            <person name="Song X."/>
            <person name="Zhang H."/>
            <person name="Dai N."/>
            <person name="Sheng W."/>
            <person name="Hou X."/>
            <person name="Wei L."/>
        </authorList>
    </citation>
    <scope>NUCLEOTIDE SEQUENCE</scope>
    <source>
        <strain evidence="1">G01</strain>
        <tissue evidence="1">Leaf</tissue>
    </source>
</reference>